<dbReference type="InterPro" id="IPR001763">
    <property type="entry name" value="Rhodanese-like_dom"/>
</dbReference>
<dbReference type="PROSITE" id="PS50206">
    <property type="entry name" value="RHODANESE_3"/>
    <property type="match status" value="1"/>
</dbReference>
<organism evidence="3">
    <name type="scientific">Planktothricoides sp. SpSt-374</name>
    <dbReference type="NCBI Taxonomy" id="2282167"/>
    <lineage>
        <taxon>Bacteria</taxon>
        <taxon>Bacillati</taxon>
        <taxon>Cyanobacteriota</taxon>
        <taxon>Cyanophyceae</taxon>
        <taxon>Oscillatoriophycideae</taxon>
        <taxon>Oscillatoriales</taxon>
        <taxon>Oscillatoriaceae</taxon>
        <taxon>Planktothricoides</taxon>
    </lineage>
</organism>
<dbReference type="InterPro" id="IPR003848">
    <property type="entry name" value="DUF218"/>
</dbReference>
<dbReference type="CDD" id="cd06259">
    <property type="entry name" value="YdcF-like"/>
    <property type="match status" value="1"/>
</dbReference>
<keyword evidence="1" id="KW-0812">Transmembrane</keyword>
<reference evidence="3" key="1">
    <citation type="journal article" date="2020" name="mSystems">
        <title>Genome- and Community-Level Interaction Insights into Carbon Utilization and Element Cycling Functions of Hydrothermarchaeota in Hydrothermal Sediment.</title>
        <authorList>
            <person name="Zhou Z."/>
            <person name="Liu Y."/>
            <person name="Xu W."/>
            <person name="Pan J."/>
            <person name="Luo Z.H."/>
            <person name="Li M."/>
        </authorList>
    </citation>
    <scope>NUCLEOTIDE SEQUENCE [LARGE SCALE GENOMIC DNA]</scope>
    <source>
        <strain evidence="3">SpSt-374</strain>
    </source>
</reference>
<evidence type="ECO:0000259" key="2">
    <source>
        <dbReference type="PROSITE" id="PS50206"/>
    </source>
</evidence>
<keyword evidence="1" id="KW-1133">Transmembrane helix</keyword>
<dbReference type="Pfam" id="PF02698">
    <property type="entry name" value="DUF218"/>
    <property type="match status" value="1"/>
</dbReference>
<proteinExistence type="predicted"/>
<dbReference type="GO" id="GO:0000270">
    <property type="term" value="P:peptidoglycan metabolic process"/>
    <property type="evidence" value="ECO:0007669"/>
    <property type="project" value="TreeGrafter"/>
</dbReference>
<gene>
    <name evidence="3" type="ORF">ENR15_02095</name>
</gene>
<dbReference type="PANTHER" id="PTHR30336:SF4">
    <property type="entry name" value="ENVELOPE BIOGENESIS FACTOR ELYC"/>
    <property type="match status" value="1"/>
</dbReference>
<dbReference type="InterPro" id="IPR014729">
    <property type="entry name" value="Rossmann-like_a/b/a_fold"/>
</dbReference>
<dbReference type="InterPro" id="IPR051599">
    <property type="entry name" value="Cell_Envelope_Assoc"/>
</dbReference>
<feature type="transmembrane region" description="Helical" evidence="1">
    <location>
        <begin position="12"/>
        <end position="29"/>
    </location>
</feature>
<dbReference type="Gene3D" id="3.40.50.620">
    <property type="entry name" value="HUPs"/>
    <property type="match status" value="1"/>
</dbReference>
<comment type="caution">
    <text evidence="3">The sequence shown here is derived from an EMBL/GenBank/DDBJ whole genome shotgun (WGS) entry which is preliminary data.</text>
</comment>
<feature type="transmembrane region" description="Helical" evidence="1">
    <location>
        <begin position="41"/>
        <end position="61"/>
    </location>
</feature>
<dbReference type="PROSITE" id="PS51257">
    <property type="entry name" value="PROKAR_LIPOPROTEIN"/>
    <property type="match status" value="1"/>
</dbReference>
<dbReference type="GO" id="GO:0043164">
    <property type="term" value="P:Gram-negative-bacterium-type cell wall biogenesis"/>
    <property type="evidence" value="ECO:0007669"/>
    <property type="project" value="TreeGrafter"/>
</dbReference>
<dbReference type="PANTHER" id="PTHR30336">
    <property type="entry name" value="INNER MEMBRANE PROTEIN, PROBABLE PERMEASE"/>
    <property type="match status" value="1"/>
</dbReference>
<feature type="domain" description="Rhodanese" evidence="2">
    <location>
        <begin position="110"/>
        <end position="139"/>
    </location>
</feature>
<evidence type="ECO:0000313" key="3">
    <source>
        <dbReference type="EMBL" id="HGF99478.1"/>
    </source>
</evidence>
<evidence type="ECO:0000256" key="1">
    <source>
        <dbReference type="SAM" id="Phobius"/>
    </source>
</evidence>
<dbReference type="GO" id="GO:0005886">
    <property type="term" value="C:plasma membrane"/>
    <property type="evidence" value="ECO:0007669"/>
    <property type="project" value="TreeGrafter"/>
</dbReference>
<dbReference type="EMBL" id="DSPX01000017">
    <property type="protein sequence ID" value="HGF99478.1"/>
    <property type="molecule type" value="Genomic_DNA"/>
</dbReference>
<accession>A0A7C3VF46</accession>
<protein>
    <submittedName>
        <fullName evidence="3">YdcF family protein</fullName>
    </submittedName>
</protein>
<name>A0A7C3VF46_9CYAN</name>
<sequence>MFLFISKLLPLFIYPLGLACALMVAALIWMRRRPRWARGAIVSALVVLILGSNPWVSYGLARSLEWQNLPQSELPRAQAIVVLGGGTKPGIEPRPWVEVSEAGDRILYGALLYRQGKAPYLILSGGRIEWKGGGPPESADMAKIAEAMGVPPEVIFQDPDSHNTHQNAVNVRKILDAKNIKGPVLLVTSASHMPRSLGVFRRQGIEAIPAPTDFFLTQQELEELQGTWQSRLLNLLPDAYHLHKITQNLKEYIGGGVYRLRGWI</sequence>
<keyword evidence="1" id="KW-0472">Membrane</keyword>
<dbReference type="AlphaFoldDB" id="A0A7C3VF46"/>